<dbReference type="Proteomes" id="UP001451303">
    <property type="component" value="Unassembled WGS sequence"/>
</dbReference>
<proteinExistence type="predicted"/>
<reference evidence="1 2" key="1">
    <citation type="submission" date="2023-09" db="EMBL/GenBank/DDBJ databases">
        <title>Multi-omics analysis of a traditional fermented food reveals byproduct-associated fungal strains for waste-to-food upcycling.</title>
        <authorList>
            <consortium name="Lawrence Berkeley National Laboratory"/>
            <person name="Rekdal V.M."/>
            <person name="Villalobos-Escobedo J.M."/>
            <person name="Rodriguez-Valeron N."/>
            <person name="Garcia M.O."/>
            <person name="Vasquez D.P."/>
            <person name="Damayanti I."/>
            <person name="Sorensen P.M."/>
            <person name="Baidoo E.E."/>
            <person name="De Carvalho A.C."/>
            <person name="Riley R."/>
            <person name="Lipzen A."/>
            <person name="He G."/>
            <person name="Yan M."/>
            <person name="Haridas S."/>
            <person name="Daum C."/>
            <person name="Yoshinaga Y."/>
            <person name="Ng V."/>
            <person name="Grigoriev I.V."/>
            <person name="Munk R."/>
            <person name="Nuraida L."/>
            <person name="Wijaya C.H."/>
            <person name="Morales P.-C."/>
            <person name="Keasling J.D."/>
        </authorList>
    </citation>
    <scope>NUCLEOTIDE SEQUENCE [LARGE SCALE GENOMIC DNA]</scope>
    <source>
        <strain evidence="1 2">FGSC 2613</strain>
    </source>
</reference>
<organism evidence="1 2">
    <name type="scientific">Neurospora intermedia</name>
    <dbReference type="NCBI Taxonomy" id="5142"/>
    <lineage>
        <taxon>Eukaryota</taxon>
        <taxon>Fungi</taxon>
        <taxon>Dikarya</taxon>
        <taxon>Ascomycota</taxon>
        <taxon>Pezizomycotina</taxon>
        <taxon>Sordariomycetes</taxon>
        <taxon>Sordariomycetidae</taxon>
        <taxon>Sordariales</taxon>
        <taxon>Sordariaceae</taxon>
        <taxon>Neurospora</taxon>
    </lineage>
</organism>
<sequence>MHNMLALRRQQKTECHDDPILHQQTTMLAATRSDMLARVKAAINGEPRDDFSPINRCLGPQVGRTPLNLAFSVVRHVSHDTNWRGGWRGTCCCVFMRPAVKQ</sequence>
<comment type="caution">
    <text evidence="1">The sequence shown here is derived from an EMBL/GenBank/DDBJ whole genome shotgun (WGS) entry which is preliminary data.</text>
</comment>
<protein>
    <submittedName>
        <fullName evidence="1">Uncharacterized protein</fullName>
    </submittedName>
</protein>
<keyword evidence="2" id="KW-1185">Reference proteome</keyword>
<name>A0ABR3DES6_NEUIN</name>
<accession>A0ABR3DES6</accession>
<dbReference type="EMBL" id="JAVLET010000004">
    <property type="protein sequence ID" value="KAL0471167.1"/>
    <property type="molecule type" value="Genomic_DNA"/>
</dbReference>
<gene>
    <name evidence="1" type="ORF">QR685DRAFT_443057</name>
</gene>
<evidence type="ECO:0000313" key="2">
    <source>
        <dbReference type="Proteomes" id="UP001451303"/>
    </source>
</evidence>
<evidence type="ECO:0000313" key="1">
    <source>
        <dbReference type="EMBL" id="KAL0471167.1"/>
    </source>
</evidence>